<evidence type="ECO:0000313" key="2">
    <source>
        <dbReference type="Proteomes" id="UP001139450"/>
    </source>
</evidence>
<accession>A0A9X1X4C6</accession>
<reference evidence="1" key="1">
    <citation type="submission" date="2022-04" db="EMBL/GenBank/DDBJ databases">
        <title>Mucilaginibacter sp. RS28 isolated from freshwater.</title>
        <authorList>
            <person name="Ko S.-R."/>
        </authorList>
    </citation>
    <scope>NUCLEOTIDE SEQUENCE</scope>
    <source>
        <strain evidence="1">RS28</strain>
    </source>
</reference>
<keyword evidence="2" id="KW-1185">Reference proteome</keyword>
<gene>
    <name evidence="1" type="ORF">MUY27_01300</name>
</gene>
<protein>
    <submittedName>
        <fullName evidence="1">DUF5908 family protein</fullName>
    </submittedName>
</protein>
<dbReference type="Pfam" id="PF19265">
    <property type="entry name" value="DUF5908"/>
    <property type="match status" value="1"/>
</dbReference>
<dbReference type="EMBL" id="JALJEJ010000001">
    <property type="protein sequence ID" value="MCJ8208324.1"/>
    <property type="molecule type" value="Genomic_DNA"/>
</dbReference>
<dbReference type="RefSeq" id="WP_245128155.1">
    <property type="nucleotide sequence ID" value="NZ_JALJEJ010000001.1"/>
</dbReference>
<sequence length="53" mass="6111">MPIEIRELVIKVAVDDNPNRGQLTEANLQQLKNQLIKECSKKILNKIKAEPER</sequence>
<dbReference type="AlphaFoldDB" id="A0A9X1X4C6"/>
<proteinExistence type="predicted"/>
<dbReference type="InterPro" id="IPR045459">
    <property type="entry name" value="DUF5908"/>
</dbReference>
<dbReference type="Proteomes" id="UP001139450">
    <property type="component" value="Unassembled WGS sequence"/>
</dbReference>
<name>A0A9X1X4C6_9SPHI</name>
<organism evidence="1 2">
    <name type="scientific">Mucilaginibacter straminoryzae</name>
    <dbReference type="NCBI Taxonomy" id="2932774"/>
    <lineage>
        <taxon>Bacteria</taxon>
        <taxon>Pseudomonadati</taxon>
        <taxon>Bacteroidota</taxon>
        <taxon>Sphingobacteriia</taxon>
        <taxon>Sphingobacteriales</taxon>
        <taxon>Sphingobacteriaceae</taxon>
        <taxon>Mucilaginibacter</taxon>
    </lineage>
</organism>
<evidence type="ECO:0000313" key="1">
    <source>
        <dbReference type="EMBL" id="MCJ8208324.1"/>
    </source>
</evidence>
<comment type="caution">
    <text evidence="1">The sequence shown here is derived from an EMBL/GenBank/DDBJ whole genome shotgun (WGS) entry which is preliminary data.</text>
</comment>